<dbReference type="EMBL" id="PDLY01000003">
    <property type="protein sequence ID" value="MBA5727506.1"/>
    <property type="molecule type" value="Genomic_DNA"/>
</dbReference>
<dbReference type="InterPro" id="IPR036554">
    <property type="entry name" value="GHMP_kinase_C_sf"/>
</dbReference>
<dbReference type="InterPro" id="IPR013750">
    <property type="entry name" value="GHMP_kinase_C_dom"/>
</dbReference>
<keyword evidence="6 10" id="KW-0418">Kinase</keyword>
<feature type="binding site" evidence="10">
    <location>
        <begin position="102"/>
        <end position="112"/>
    </location>
    <ligand>
        <name>ATP</name>
        <dbReference type="ChEBI" id="CHEBI:30616"/>
    </ligand>
</feature>
<dbReference type="InterPro" id="IPR020568">
    <property type="entry name" value="Ribosomal_Su5_D2-typ_SF"/>
</dbReference>
<keyword evidence="5 10" id="KW-0547">Nucleotide-binding</keyword>
<sequence length="297" mass="31194">MAPLQDMAHAKINLFLHVTGRREDGYHLLDSLAVFAGAGDRVTLSAASGDEDSLTLHGPFSEGLEADDNNLVLRAAKALRHEIGTTGRTLPAAALRLEKHLPVASGIGGGSADAACALRLLARHWQLPDDMAPRAAPTLGADVPVCLVQKATRMEGIGDILTPAPALPEMGILLVNPGVSVSTPSIFRRLAATGGITPRPALSFPETGWPTLASLIAFLDTTENDLQPHAIAQEPVIATVLERLAALPDVRFSRMSGSGATCFALFDSADKAMAAARHLAGQDCAHGWWHWAGPVLP</sequence>
<evidence type="ECO:0000313" key="13">
    <source>
        <dbReference type="EMBL" id="MBA5727506.1"/>
    </source>
</evidence>
<reference evidence="13 14" key="1">
    <citation type="submission" date="2017-10" db="EMBL/GenBank/DDBJ databases">
        <authorList>
            <person name="Jakob F."/>
        </authorList>
    </citation>
    <scope>NUCLEOTIDE SEQUENCE [LARGE SCALE GENOMIC DNA]</scope>
    <source>
        <strain evidence="13 14">TMW 2.1889</strain>
    </source>
</reference>
<evidence type="ECO:0000256" key="10">
    <source>
        <dbReference type="HAMAP-Rule" id="MF_00061"/>
    </source>
</evidence>
<evidence type="ECO:0000256" key="5">
    <source>
        <dbReference type="ARBA" id="ARBA00022741"/>
    </source>
</evidence>
<proteinExistence type="inferred from homology"/>
<comment type="catalytic activity">
    <reaction evidence="10">
        <text>4-CDP-2-C-methyl-D-erythritol + ATP = 4-CDP-2-C-methyl-D-erythritol 2-phosphate + ADP + H(+)</text>
        <dbReference type="Rhea" id="RHEA:18437"/>
        <dbReference type="ChEBI" id="CHEBI:15378"/>
        <dbReference type="ChEBI" id="CHEBI:30616"/>
        <dbReference type="ChEBI" id="CHEBI:57823"/>
        <dbReference type="ChEBI" id="CHEBI:57919"/>
        <dbReference type="ChEBI" id="CHEBI:456216"/>
        <dbReference type="EC" id="2.7.1.148"/>
    </reaction>
</comment>
<dbReference type="Pfam" id="PF08544">
    <property type="entry name" value="GHMP_kinases_C"/>
    <property type="match status" value="1"/>
</dbReference>
<dbReference type="PANTHER" id="PTHR43527">
    <property type="entry name" value="4-DIPHOSPHOCYTIDYL-2-C-METHYL-D-ERYTHRITOL KINASE, CHLOROPLASTIC"/>
    <property type="match status" value="1"/>
</dbReference>
<gene>
    <name evidence="10" type="primary">ispE</name>
    <name evidence="13" type="ORF">CPA56_05870</name>
</gene>
<evidence type="ECO:0000256" key="7">
    <source>
        <dbReference type="ARBA" id="ARBA00022840"/>
    </source>
</evidence>
<dbReference type="NCBIfam" id="NF011202">
    <property type="entry name" value="PRK14608.1"/>
    <property type="match status" value="1"/>
</dbReference>
<evidence type="ECO:0000256" key="9">
    <source>
        <dbReference type="ARBA" id="ARBA00032554"/>
    </source>
</evidence>
<dbReference type="Gene3D" id="3.30.230.10">
    <property type="match status" value="1"/>
</dbReference>
<dbReference type="Gene3D" id="3.30.70.890">
    <property type="entry name" value="GHMP kinase, C-terminal domain"/>
    <property type="match status" value="1"/>
</dbReference>
<evidence type="ECO:0000256" key="3">
    <source>
        <dbReference type="ARBA" id="ARBA00017473"/>
    </source>
</evidence>
<comment type="function">
    <text evidence="10">Catalyzes the phosphorylation of the position 2 hydroxy group of 4-diphosphocytidyl-2C-methyl-D-erythritol.</text>
</comment>
<dbReference type="InterPro" id="IPR004424">
    <property type="entry name" value="IspE"/>
</dbReference>
<comment type="caution">
    <text evidence="13">The sequence shown here is derived from an EMBL/GenBank/DDBJ whole genome shotgun (WGS) entry which is preliminary data.</text>
</comment>
<evidence type="ECO:0000256" key="8">
    <source>
        <dbReference type="ARBA" id="ARBA00023229"/>
    </source>
</evidence>
<dbReference type="SUPFAM" id="SSF54211">
    <property type="entry name" value="Ribosomal protein S5 domain 2-like"/>
    <property type="match status" value="1"/>
</dbReference>
<evidence type="ECO:0000256" key="1">
    <source>
        <dbReference type="ARBA" id="ARBA00009684"/>
    </source>
</evidence>
<dbReference type="SUPFAM" id="SSF55060">
    <property type="entry name" value="GHMP Kinase, C-terminal domain"/>
    <property type="match status" value="1"/>
</dbReference>
<evidence type="ECO:0000256" key="4">
    <source>
        <dbReference type="ARBA" id="ARBA00022679"/>
    </source>
</evidence>
<dbReference type="Proteomes" id="UP000765338">
    <property type="component" value="Unassembled WGS sequence"/>
</dbReference>
<keyword evidence="8 10" id="KW-0414">Isoprene biosynthesis</keyword>
<dbReference type="GO" id="GO:0016301">
    <property type="term" value="F:kinase activity"/>
    <property type="evidence" value="ECO:0007669"/>
    <property type="project" value="UniProtKB-KW"/>
</dbReference>
<dbReference type="RefSeq" id="WP_182041097.1">
    <property type="nucleotide sequence ID" value="NZ_PDLY01000003.1"/>
</dbReference>
<comment type="pathway">
    <text evidence="10">Isoprenoid biosynthesis; isopentenyl diphosphate biosynthesis via DXP pathway; isopentenyl diphosphate from 1-deoxy-D-xylulose 5-phosphate: step 3/6.</text>
</comment>
<feature type="domain" description="GHMP kinase N-terminal" evidence="11">
    <location>
        <begin position="70"/>
        <end position="148"/>
    </location>
</feature>
<dbReference type="EC" id="2.7.1.148" evidence="2 10"/>
<keyword evidence="7 10" id="KW-0067">ATP-binding</keyword>
<feature type="active site" evidence="10">
    <location>
        <position position="11"/>
    </location>
</feature>
<organism evidence="13 14">
    <name type="scientific">Bombella mellum</name>
    <dbReference type="NCBI Taxonomy" id="2039288"/>
    <lineage>
        <taxon>Bacteria</taxon>
        <taxon>Pseudomonadati</taxon>
        <taxon>Pseudomonadota</taxon>
        <taxon>Alphaproteobacteria</taxon>
        <taxon>Acetobacterales</taxon>
        <taxon>Acetobacteraceae</taxon>
        <taxon>Bombella</taxon>
    </lineage>
</organism>
<evidence type="ECO:0000256" key="6">
    <source>
        <dbReference type="ARBA" id="ARBA00022777"/>
    </source>
</evidence>
<evidence type="ECO:0000259" key="11">
    <source>
        <dbReference type="Pfam" id="PF00288"/>
    </source>
</evidence>
<dbReference type="HAMAP" id="MF_00061">
    <property type="entry name" value="IspE"/>
    <property type="match status" value="1"/>
</dbReference>
<dbReference type="Pfam" id="PF00288">
    <property type="entry name" value="GHMP_kinases_N"/>
    <property type="match status" value="1"/>
</dbReference>
<comment type="similarity">
    <text evidence="1 10">Belongs to the GHMP kinase family. IspE subfamily.</text>
</comment>
<evidence type="ECO:0000259" key="12">
    <source>
        <dbReference type="Pfam" id="PF08544"/>
    </source>
</evidence>
<evidence type="ECO:0000313" key="14">
    <source>
        <dbReference type="Proteomes" id="UP000765338"/>
    </source>
</evidence>
<dbReference type="InterPro" id="IPR014721">
    <property type="entry name" value="Ribsml_uS5_D2-typ_fold_subgr"/>
</dbReference>
<keyword evidence="4 10" id="KW-0808">Transferase</keyword>
<dbReference type="PANTHER" id="PTHR43527:SF2">
    <property type="entry name" value="4-DIPHOSPHOCYTIDYL-2-C-METHYL-D-ERYTHRITOL KINASE, CHLOROPLASTIC"/>
    <property type="match status" value="1"/>
</dbReference>
<dbReference type="PIRSF" id="PIRSF010376">
    <property type="entry name" value="IspE"/>
    <property type="match status" value="1"/>
</dbReference>
<protein>
    <recommendedName>
        <fullName evidence="3 10">4-diphosphocytidyl-2-C-methyl-D-erythritol kinase</fullName>
        <shortName evidence="10">CMK</shortName>
        <ecNumber evidence="2 10">2.7.1.148</ecNumber>
    </recommendedName>
    <alternativeName>
        <fullName evidence="9 10">4-(cytidine-5'-diphospho)-2-C-methyl-D-erythritol kinase</fullName>
    </alternativeName>
</protein>
<name>A0ABR5ZT81_9PROT</name>
<dbReference type="NCBIfam" id="TIGR00154">
    <property type="entry name" value="ispE"/>
    <property type="match status" value="1"/>
</dbReference>
<keyword evidence="14" id="KW-1185">Reference proteome</keyword>
<feature type="active site" evidence="10">
    <location>
        <position position="142"/>
    </location>
</feature>
<feature type="domain" description="GHMP kinase C-terminal" evidence="12">
    <location>
        <begin position="222"/>
        <end position="279"/>
    </location>
</feature>
<accession>A0ABR5ZT81</accession>
<evidence type="ECO:0000256" key="2">
    <source>
        <dbReference type="ARBA" id="ARBA00012052"/>
    </source>
</evidence>
<dbReference type="InterPro" id="IPR006204">
    <property type="entry name" value="GHMP_kinase_N_dom"/>
</dbReference>